<protein>
    <submittedName>
        <fullName evidence="2">Flp pilus assembly protein ATPase CpaE-like protein</fullName>
    </submittedName>
</protein>
<feature type="region of interest" description="Disordered" evidence="1">
    <location>
        <begin position="1"/>
        <end position="25"/>
    </location>
</feature>
<reference evidence="2 3" key="1">
    <citation type="journal article" date="2004" name="Appl. Environ. Microbiol.">
        <title>Mineralization of individual congeners of linear alkylbenzenesulfonate by defined pairs of heterotrophic bacteria.</title>
        <authorList>
            <person name="Schleheck D."/>
            <person name="Knepper T.P."/>
            <person name="Fischer K."/>
            <person name="Cook A.M."/>
        </authorList>
    </citation>
    <scope>NUCLEOTIDE SEQUENCE [LARGE SCALE GENOMIC DNA]</scope>
    <source>
        <strain evidence="3">DSM 14576 / KF-1</strain>
    </source>
</reference>
<organism evidence="2 3">
    <name type="scientific">Comamonas testosteroni (strain DSM 14576 / KF-1)</name>
    <name type="common">Pseudomonas testosteroni</name>
    <dbReference type="NCBI Taxonomy" id="399795"/>
    <lineage>
        <taxon>Bacteria</taxon>
        <taxon>Pseudomonadati</taxon>
        <taxon>Pseudomonadota</taxon>
        <taxon>Betaproteobacteria</taxon>
        <taxon>Burkholderiales</taxon>
        <taxon>Comamonadaceae</taxon>
        <taxon>Comamonas</taxon>
    </lineage>
</organism>
<dbReference type="SUPFAM" id="SSF52172">
    <property type="entry name" value="CheY-like"/>
    <property type="match status" value="1"/>
</dbReference>
<dbReference type="InterPro" id="IPR027417">
    <property type="entry name" value="P-loop_NTPase"/>
</dbReference>
<sequence length="511" mass="55845">MNTQPPIPNRQPAASHERVAGLPPLDTPATLEALLSLRPTTSREVPFPVEPVDMQRQTRTGLLPDVESTNQVTLDDVIPAVLQTFTDAQTHFLFIHAGTTESALVNIWLQSVLGSDNLHATSFVENALEQLMQLMPHMVLVDFESTSTEAASELVVQMRGQLPQVLIVAVGRSRDPQCMLAALRAGVQDFLDVDGSIQSAQQTMKDLLRRSSSIQSSVSCAPLSVILSARAGLGASLLASHLACYLQQYLRMHSAESSPSTATYETAKLDGLLIDLGHPSGDCSLYLNTPSEFDFMQALGNLHRFDRRLASSGLSRHINGLRLLSLPRKTDIPSDTSRSDTEGLLQRLRQFFRHVVVDLGASSPALWTSDVMRHASNIWVLCDQSVPSVVSTTEMLQQLSAQKIASEKLQLIVSRYDSQLELNAQQIAQQLDLPLLAVIPECRRELAHAVNQGQLLSSEQRRDPYVQAVTKLSTSLLSAHHPGVAVGPESASSASMSARLLTPLIQRLRRS</sequence>
<evidence type="ECO:0000256" key="1">
    <source>
        <dbReference type="SAM" id="MobiDB-lite"/>
    </source>
</evidence>
<dbReference type="GO" id="GO:0051782">
    <property type="term" value="P:negative regulation of cell division"/>
    <property type="evidence" value="ECO:0007669"/>
    <property type="project" value="TreeGrafter"/>
</dbReference>
<name>B7WQY4_COMTK</name>
<dbReference type="Gene3D" id="3.40.50.300">
    <property type="entry name" value="P-loop containing nucleotide triphosphate hydrolases"/>
    <property type="match status" value="1"/>
</dbReference>
<accession>B7WQY4</accession>
<dbReference type="GO" id="GO:0005829">
    <property type="term" value="C:cytosol"/>
    <property type="evidence" value="ECO:0007669"/>
    <property type="project" value="TreeGrafter"/>
</dbReference>
<proteinExistence type="predicted"/>
<gene>
    <name evidence="2" type="ORF">CtesDRAFT_PD2075</name>
</gene>
<evidence type="ECO:0000313" key="3">
    <source>
        <dbReference type="Proteomes" id="UP000003039"/>
    </source>
</evidence>
<dbReference type="SUPFAM" id="SSF52540">
    <property type="entry name" value="P-loop containing nucleoside triphosphate hydrolases"/>
    <property type="match status" value="1"/>
</dbReference>
<dbReference type="InterPro" id="IPR050625">
    <property type="entry name" value="ParA/MinD_ATPase"/>
</dbReference>
<dbReference type="GO" id="GO:0005524">
    <property type="term" value="F:ATP binding"/>
    <property type="evidence" value="ECO:0007669"/>
    <property type="project" value="TreeGrafter"/>
</dbReference>
<dbReference type="EMBL" id="AAUJ02000001">
    <property type="protein sequence ID" value="EED67129.1"/>
    <property type="molecule type" value="Genomic_DNA"/>
</dbReference>
<dbReference type="PANTHER" id="PTHR43384:SF13">
    <property type="entry name" value="SLR0110 PROTEIN"/>
    <property type="match status" value="1"/>
</dbReference>
<dbReference type="AlphaFoldDB" id="B7WQY4"/>
<dbReference type="GO" id="GO:0009898">
    <property type="term" value="C:cytoplasmic side of plasma membrane"/>
    <property type="evidence" value="ECO:0007669"/>
    <property type="project" value="TreeGrafter"/>
</dbReference>
<dbReference type="PANTHER" id="PTHR43384">
    <property type="entry name" value="SEPTUM SITE-DETERMINING PROTEIN MIND HOMOLOG, CHLOROPLASTIC-RELATED"/>
    <property type="match status" value="1"/>
</dbReference>
<dbReference type="eggNOG" id="COG4963">
    <property type="taxonomic scope" value="Bacteria"/>
</dbReference>
<dbReference type="InterPro" id="IPR011006">
    <property type="entry name" value="CheY-like_superfamily"/>
</dbReference>
<evidence type="ECO:0000313" key="2">
    <source>
        <dbReference type="EMBL" id="EED67129.1"/>
    </source>
</evidence>
<dbReference type="Proteomes" id="UP000003039">
    <property type="component" value="Unassembled WGS sequence"/>
</dbReference>
<comment type="caution">
    <text evidence="2">The sequence shown here is derived from an EMBL/GenBank/DDBJ whole genome shotgun (WGS) entry which is preliminary data.</text>
</comment>
<dbReference type="Gene3D" id="3.40.50.2300">
    <property type="match status" value="1"/>
</dbReference>
<dbReference type="GO" id="GO:0016887">
    <property type="term" value="F:ATP hydrolysis activity"/>
    <property type="evidence" value="ECO:0007669"/>
    <property type="project" value="TreeGrafter"/>
</dbReference>